<keyword evidence="2" id="KW-1185">Reference proteome</keyword>
<protein>
    <submittedName>
        <fullName evidence="1">Uncharacterized protein</fullName>
    </submittedName>
</protein>
<comment type="caution">
    <text evidence="1">The sequence shown here is derived from an EMBL/GenBank/DDBJ whole genome shotgun (WGS) entry which is preliminary data.</text>
</comment>
<reference evidence="1" key="1">
    <citation type="submission" date="2022-08" db="EMBL/GenBank/DDBJ databases">
        <authorList>
            <consortium name="DOE Joint Genome Institute"/>
            <person name="Min B."/>
            <person name="Riley R."/>
            <person name="Sierra-Patev S."/>
            <person name="Naranjo-Ortiz M."/>
            <person name="Looney B."/>
            <person name="Konkel Z."/>
            <person name="Slot J.C."/>
            <person name="Sakamoto Y."/>
            <person name="Steenwyk J.L."/>
            <person name="Rokas A."/>
            <person name="Carro J."/>
            <person name="Camarero S."/>
            <person name="Ferreira P."/>
            <person name="Molpeceres G."/>
            <person name="Ruiz-Duenas F.J."/>
            <person name="Serrano A."/>
            <person name="Henrissat B."/>
            <person name="Drula E."/>
            <person name="Hughes K.W."/>
            <person name="Mata J.L."/>
            <person name="Ishikawa N.K."/>
            <person name="Vargas-Isla R."/>
            <person name="Ushijima S."/>
            <person name="Smith C.A."/>
            <person name="Ahrendt S."/>
            <person name="Andreopoulos W."/>
            <person name="He G."/>
            <person name="Labutti K."/>
            <person name="Lipzen A."/>
            <person name="Ng V."/>
            <person name="Sandor L."/>
            <person name="Barry K."/>
            <person name="Martinez A.T."/>
            <person name="Xiao Y."/>
            <person name="Gibbons J.G."/>
            <person name="Terashima K."/>
            <person name="Hibbett D.S."/>
            <person name="Grigoriev I.V."/>
        </authorList>
    </citation>
    <scope>NUCLEOTIDE SEQUENCE</scope>
    <source>
        <strain evidence="1">TFB9207</strain>
    </source>
</reference>
<gene>
    <name evidence="1" type="ORF">F5878DRAFT_128958</name>
</gene>
<sequence length="230" mass="26432">MYQWSSSRLSSVRSPRMTVAGSGLCTRKVEMWCTSLQKYQSEHIGRFGYKAHTRRPNGAQSWRIISFPGLNTYPEYLDFDSLKTAESSDLRKAGTEESEAVFENFIELPVNRDHHSRKCKNIRLVISSEYTQKKSVGKLLESVRRFWAPFMRTSAPKHDYQADERFRFRSTSDHGMARTTGTQVKVNVAAEPAAQKVSLYSVSQYNCRRSKICQSLRSSTSVMRCDDEVE</sequence>
<organism evidence="1 2">
    <name type="scientific">Lentinula raphanica</name>
    <dbReference type="NCBI Taxonomy" id="153919"/>
    <lineage>
        <taxon>Eukaryota</taxon>
        <taxon>Fungi</taxon>
        <taxon>Dikarya</taxon>
        <taxon>Basidiomycota</taxon>
        <taxon>Agaricomycotina</taxon>
        <taxon>Agaricomycetes</taxon>
        <taxon>Agaricomycetidae</taxon>
        <taxon>Agaricales</taxon>
        <taxon>Marasmiineae</taxon>
        <taxon>Omphalotaceae</taxon>
        <taxon>Lentinula</taxon>
    </lineage>
</organism>
<name>A0AA38PK32_9AGAR</name>
<evidence type="ECO:0000313" key="1">
    <source>
        <dbReference type="EMBL" id="KAJ3844398.1"/>
    </source>
</evidence>
<dbReference type="AlphaFoldDB" id="A0AA38PK32"/>
<proteinExistence type="predicted"/>
<dbReference type="Proteomes" id="UP001163846">
    <property type="component" value="Unassembled WGS sequence"/>
</dbReference>
<accession>A0AA38PK32</accession>
<evidence type="ECO:0000313" key="2">
    <source>
        <dbReference type="Proteomes" id="UP001163846"/>
    </source>
</evidence>
<dbReference type="EMBL" id="MU805954">
    <property type="protein sequence ID" value="KAJ3844398.1"/>
    <property type="molecule type" value="Genomic_DNA"/>
</dbReference>